<feature type="region of interest" description="Disordered" evidence="1">
    <location>
        <begin position="41"/>
        <end position="71"/>
    </location>
</feature>
<protein>
    <submittedName>
        <fullName evidence="2">Uncharacterized protein</fullName>
    </submittedName>
</protein>
<organism evidence="2 3">
    <name type="scientific">Actinopolyspora mzabensis</name>
    <dbReference type="NCBI Taxonomy" id="995066"/>
    <lineage>
        <taxon>Bacteria</taxon>
        <taxon>Bacillati</taxon>
        <taxon>Actinomycetota</taxon>
        <taxon>Actinomycetes</taxon>
        <taxon>Actinopolysporales</taxon>
        <taxon>Actinopolysporaceae</taxon>
        <taxon>Actinopolyspora</taxon>
    </lineage>
</organism>
<gene>
    <name evidence="2" type="ORF">SAMN04487820_105320</name>
</gene>
<sequence length="71" mass="7619">MNRKSDTTAEGRPVWLSGLVMGHSLGDESPVAENHVRRAGPSMLSGIPARPPVMPGDVPGRSRSLPVRHPR</sequence>
<dbReference type="AlphaFoldDB" id="A0A1G9A4Z1"/>
<keyword evidence="3" id="KW-1185">Reference proteome</keyword>
<proteinExistence type="predicted"/>
<dbReference type="Proteomes" id="UP000199213">
    <property type="component" value="Unassembled WGS sequence"/>
</dbReference>
<name>A0A1G9A4Z1_ACTMZ</name>
<evidence type="ECO:0000313" key="2">
    <source>
        <dbReference type="EMBL" id="SDK22459.1"/>
    </source>
</evidence>
<reference evidence="3" key="1">
    <citation type="submission" date="2016-10" db="EMBL/GenBank/DDBJ databases">
        <authorList>
            <person name="Varghese N."/>
            <person name="Submissions S."/>
        </authorList>
    </citation>
    <scope>NUCLEOTIDE SEQUENCE [LARGE SCALE GENOMIC DNA]</scope>
    <source>
        <strain evidence="3">DSM 45460</strain>
    </source>
</reference>
<evidence type="ECO:0000256" key="1">
    <source>
        <dbReference type="SAM" id="MobiDB-lite"/>
    </source>
</evidence>
<evidence type="ECO:0000313" key="3">
    <source>
        <dbReference type="Proteomes" id="UP000199213"/>
    </source>
</evidence>
<accession>A0A1G9A4Z1</accession>
<dbReference type="EMBL" id="FNFM01000005">
    <property type="protein sequence ID" value="SDK22459.1"/>
    <property type="molecule type" value="Genomic_DNA"/>
</dbReference>